<gene>
    <name evidence="2" type="ORF">COCCADRAFT_1876</name>
</gene>
<dbReference type="AlphaFoldDB" id="W6YNI8"/>
<dbReference type="KEGG" id="bze:COCCADRAFT_1876"/>
<proteinExistence type="predicted"/>
<dbReference type="Proteomes" id="UP000053841">
    <property type="component" value="Unassembled WGS sequence"/>
</dbReference>
<evidence type="ECO:0000256" key="1">
    <source>
        <dbReference type="SAM" id="MobiDB-lite"/>
    </source>
</evidence>
<dbReference type="GeneID" id="19144900"/>
<dbReference type="RefSeq" id="XP_007708506.1">
    <property type="nucleotide sequence ID" value="XM_007710316.1"/>
</dbReference>
<dbReference type="EMBL" id="KI964554">
    <property type="protein sequence ID" value="EUC37094.1"/>
    <property type="molecule type" value="Genomic_DNA"/>
</dbReference>
<dbReference type="SUPFAM" id="SSF63748">
    <property type="entry name" value="Tudor/PWWP/MBT"/>
    <property type="match status" value="1"/>
</dbReference>
<dbReference type="eggNOG" id="ENOG502RACY">
    <property type="taxonomic scope" value="Eukaryota"/>
</dbReference>
<evidence type="ECO:0000313" key="3">
    <source>
        <dbReference type="Proteomes" id="UP000053841"/>
    </source>
</evidence>
<name>W6YNI8_COCC2</name>
<reference evidence="2 3" key="1">
    <citation type="journal article" date="2013" name="PLoS Genet.">
        <title>Comparative genome structure, secondary metabolite, and effector coding capacity across Cochliobolus pathogens.</title>
        <authorList>
            <person name="Condon B.J."/>
            <person name="Leng Y."/>
            <person name="Wu D."/>
            <person name="Bushley K.E."/>
            <person name="Ohm R.A."/>
            <person name="Otillar R."/>
            <person name="Martin J."/>
            <person name="Schackwitz W."/>
            <person name="Grimwood J."/>
            <person name="MohdZainudin N."/>
            <person name="Xue C."/>
            <person name="Wang R."/>
            <person name="Manning V.A."/>
            <person name="Dhillon B."/>
            <person name="Tu Z.J."/>
            <person name="Steffenson B.J."/>
            <person name="Salamov A."/>
            <person name="Sun H."/>
            <person name="Lowry S."/>
            <person name="LaButti K."/>
            <person name="Han J."/>
            <person name="Copeland A."/>
            <person name="Lindquist E."/>
            <person name="Barry K."/>
            <person name="Schmutz J."/>
            <person name="Baker S.E."/>
            <person name="Ciuffetti L.M."/>
            <person name="Grigoriev I.V."/>
            <person name="Zhong S."/>
            <person name="Turgeon B.G."/>
        </authorList>
    </citation>
    <scope>NUCLEOTIDE SEQUENCE [LARGE SCALE GENOMIC DNA]</scope>
    <source>
        <strain evidence="2 3">26-R-13</strain>
    </source>
</reference>
<dbReference type="Gene3D" id="2.30.30.140">
    <property type="match status" value="1"/>
</dbReference>
<accession>W6YNI8</accession>
<dbReference type="OrthoDB" id="3767798at2759"/>
<dbReference type="HOGENOM" id="CLU_043852_0_0_1"/>
<feature type="compositionally biased region" description="Acidic residues" evidence="1">
    <location>
        <begin position="437"/>
        <end position="453"/>
    </location>
</feature>
<protein>
    <submittedName>
        <fullName evidence="2">Uncharacterized protein</fullName>
    </submittedName>
</protein>
<evidence type="ECO:0000313" key="2">
    <source>
        <dbReference type="EMBL" id="EUC37094.1"/>
    </source>
</evidence>
<sequence length="453" mass="51573">MEQLEPGSLIQYQGSLSPPPSWPAVVCTDDMAPKDLLRSRPRGVSTILILILGSLTFRWATPKDLSEYDPFMPILQGQMVARVPGLGDAYGMANNHLDSSLDLEYWRERVGGTITIDSDLELDSEDSMDTEFQQALRASRDDYLRKNPASRSLLTPSQSPPIVLPSPQVSRTAATQNSTRFFGVPLPNNTIDLTDEEVPTDETPKRTEPATKPLSQQTCILDTTNLSSIFNKPTSDTIDGELTQSKHFIHVPVGPKSQLRVLPQQSLWNRPYFRDPRRGLNHFDYIDNTWILRHPALRHINPADFDFAAEYLESDDFGIRLPLDPLEQQGYAAWSVADRLDMHDLMEHVVDKLEGITPGRDEMMVFACRIFGKKGGGDLPGHYRLKEYLARFIAEDWWGYVRELGEWFVERLEGLPELERDVCEKRLEALNERLDREEEEEEEVEGGEDMEID</sequence>
<keyword evidence="3" id="KW-1185">Reference proteome</keyword>
<feature type="region of interest" description="Disordered" evidence="1">
    <location>
        <begin position="434"/>
        <end position="453"/>
    </location>
</feature>
<feature type="region of interest" description="Disordered" evidence="1">
    <location>
        <begin position="180"/>
        <end position="213"/>
    </location>
</feature>
<organism evidence="2 3">
    <name type="scientific">Cochliobolus carbonum (strain 26-R-13)</name>
    <name type="common">Maize leaf spot fungus</name>
    <name type="synonym">Bipolaris zeicola</name>
    <dbReference type="NCBI Taxonomy" id="930089"/>
    <lineage>
        <taxon>Eukaryota</taxon>
        <taxon>Fungi</taxon>
        <taxon>Dikarya</taxon>
        <taxon>Ascomycota</taxon>
        <taxon>Pezizomycotina</taxon>
        <taxon>Dothideomycetes</taxon>
        <taxon>Pleosporomycetidae</taxon>
        <taxon>Pleosporales</taxon>
        <taxon>Pleosporineae</taxon>
        <taxon>Pleosporaceae</taxon>
        <taxon>Bipolaris</taxon>
    </lineage>
</organism>